<proteinExistence type="predicted"/>
<sequence length="134" mass="14456">MKVTVCFGRTRVVVPCGNGNIKVNSLIQQAVMRYKKAIAKDPGYWLQVHRLEHGDGGILDVDDVLCDVADDKDRLVAVYDEQDPQHGGDGTSASSTGTQSPDLFAGEINSSNMSAFQPYQAASEIEVTPSALRT</sequence>
<protein>
    <recommendedName>
        <fullName evidence="5">Par3/HAL N-terminal domain-containing protein</fullName>
    </recommendedName>
</protein>
<dbReference type="Gene3D" id="3.10.20.90">
    <property type="entry name" value="Phosphatidylinositol 3-kinase Catalytic Subunit, Chain A, domain 1"/>
    <property type="match status" value="1"/>
</dbReference>
<dbReference type="GO" id="GO:0007155">
    <property type="term" value="P:cell adhesion"/>
    <property type="evidence" value="ECO:0007669"/>
    <property type="project" value="TreeGrafter"/>
</dbReference>
<dbReference type="PANTHER" id="PTHR16484">
    <property type="entry name" value="PARTITIONING DEFECTIVE 3 RELATED"/>
    <property type="match status" value="1"/>
</dbReference>
<dbReference type="PANTHER" id="PTHR16484:SF10">
    <property type="entry name" value="PARTITIONING DEFECTIVE 3 HOMOLOG"/>
    <property type="match status" value="1"/>
</dbReference>
<evidence type="ECO:0000256" key="2">
    <source>
        <dbReference type="ARBA" id="ARBA00022737"/>
    </source>
</evidence>
<dbReference type="OrthoDB" id="6264899at2759"/>
<gene>
    <name evidence="6" type="ORF">SKAU_G00378440</name>
</gene>
<reference evidence="6" key="1">
    <citation type="journal article" date="2023" name="Science">
        <title>Genome structures resolve the early diversification of teleost fishes.</title>
        <authorList>
            <person name="Parey E."/>
            <person name="Louis A."/>
            <person name="Montfort J."/>
            <person name="Bouchez O."/>
            <person name="Roques C."/>
            <person name="Iampietro C."/>
            <person name="Lluch J."/>
            <person name="Castinel A."/>
            <person name="Donnadieu C."/>
            <person name="Desvignes T."/>
            <person name="Floi Bucao C."/>
            <person name="Jouanno E."/>
            <person name="Wen M."/>
            <person name="Mejri S."/>
            <person name="Dirks R."/>
            <person name="Jansen H."/>
            <person name="Henkel C."/>
            <person name="Chen W.J."/>
            <person name="Zahm M."/>
            <person name="Cabau C."/>
            <person name="Klopp C."/>
            <person name="Thompson A.W."/>
            <person name="Robinson-Rechavi M."/>
            <person name="Braasch I."/>
            <person name="Lecointre G."/>
            <person name="Bobe J."/>
            <person name="Postlethwait J.H."/>
            <person name="Berthelot C."/>
            <person name="Roest Crollius H."/>
            <person name="Guiguen Y."/>
        </authorList>
    </citation>
    <scope>NUCLEOTIDE SEQUENCE</scope>
    <source>
        <strain evidence="6">WJC10195</strain>
    </source>
</reference>
<comment type="caution">
    <text evidence="6">The sequence shown here is derived from an EMBL/GenBank/DDBJ whole genome shotgun (WGS) entry which is preliminary data.</text>
</comment>
<keyword evidence="2" id="KW-0677">Repeat</keyword>
<evidence type="ECO:0000259" key="5">
    <source>
        <dbReference type="Pfam" id="PF12053"/>
    </source>
</evidence>
<dbReference type="GO" id="GO:0005912">
    <property type="term" value="C:adherens junction"/>
    <property type="evidence" value="ECO:0007669"/>
    <property type="project" value="TreeGrafter"/>
</dbReference>
<dbReference type="InterPro" id="IPR052213">
    <property type="entry name" value="PAR3"/>
</dbReference>
<dbReference type="Pfam" id="PF12053">
    <property type="entry name" value="Par3_HAL_N_term"/>
    <property type="match status" value="1"/>
</dbReference>
<dbReference type="GO" id="GO:0016324">
    <property type="term" value="C:apical plasma membrane"/>
    <property type="evidence" value="ECO:0007669"/>
    <property type="project" value="TreeGrafter"/>
</dbReference>
<dbReference type="GO" id="GO:0000226">
    <property type="term" value="P:microtubule cytoskeleton organization"/>
    <property type="evidence" value="ECO:0007669"/>
    <property type="project" value="TreeGrafter"/>
</dbReference>
<keyword evidence="3" id="KW-0131">Cell cycle</keyword>
<feature type="non-terminal residue" evidence="6">
    <location>
        <position position="1"/>
    </location>
</feature>
<feature type="domain" description="Par3/HAL N-terminal" evidence="5">
    <location>
        <begin position="1"/>
        <end position="83"/>
    </location>
</feature>
<dbReference type="FunFam" id="3.10.20.90:FF:000017">
    <property type="entry name" value="partitioning defective 3 homolog isoform X2"/>
    <property type="match status" value="1"/>
</dbReference>
<feature type="region of interest" description="Disordered" evidence="4">
    <location>
        <begin position="79"/>
        <end position="105"/>
    </location>
</feature>
<keyword evidence="1" id="KW-0132">Cell division</keyword>
<evidence type="ECO:0000256" key="3">
    <source>
        <dbReference type="ARBA" id="ARBA00023306"/>
    </source>
</evidence>
<dbReference type="GO" id="GO:0051660">
    <property type="term" value="P:establishment of centrosome localization"/>
    <property type="evidence" value="ECO:0007669"/>
    <property type="project" value="TreeGrafter"/>
</dbReference>
<dbReference type="InterPro" id="IPR021922">
    <property type="entry name" value="Par3/HAL_N"/>
</dbReference>
<evidence type="ECO:0000256" key="4">
    <source>
        <dbReference type="SAM" id="MobiDB-lite"/>
    </source>
</evidence>
<evidence type="ECO:0000313" key="6">
    <source>
        <dbReference type="EMBL" id="KAJ8336624.1"/>
    </source>
</evidence>
<dbReference type="GO" id="GO:0043296">
    <property type="term" value="C:apical junction complex"/>
    <property type="evidence" value="ECO:0007669"/>
    <property type="project" value="TreeGrafter"/>
</dbReference>
<keyword evidence="7" id="KW-1185">Reference proteome</keyword>
<dbReference type="EMBL" id="JAINUF010000019">
    <property type="protein sequence ID" value="KAJ8336624.1"/>
    <property type="molecule type" value="Genomic_DNA"/>
</dbReference>
<evidence type="ECO:0000313" key="7">
    <source>
        <dbReference type="Proteomes" id="UP001152622"/>
    </source>
</evidence>
<evidence type="ECO:0000256" key="1">
    <source>
        <dbReference type="ARBA" id="ARBA00022618"/>
    </source>
</evidence>
<dbReference type="GO" id="GO:0045197">
    <property type="term" value="P:establishment or maintenance of epithelial cell apical/basal polarity"/>
    <property type="evidence" value="ECO:0007669"/>
    <property type="project" value="TreeGrafter"/>
</dbReference>
<dbReference type="GO" id="GO:0051301">
    <property type="term" value="P:cell division"/>
    <property type="evidence" value="ECO:0007669"/>
    <property type="project" value="UniProtKB-KW"/>
</dbReference>
<accession>A0A9Q1ED57</accession>
<dbReference type="GO" id="GO:0008104">
    <property type="term" value="P:intracellular protein localization"/>
    <property type="evidence" value="ECO:0007669"/>
    <property type="project" value="TreeGrafter"/>
</dbReference>
<feature type="compositionally biased region" description="Low complexity" evidence="4">
    <location>
        <begin position="91"/>
        <end position="100"/>
    </location>
</feature>
<dbReference type="Proteomes" id="UP001152622">
    <property type="component" value="Chromosome 19"/>
</dbReference>
<dbReference type="AlphaFoldDB" id="A0A9Q1ED57"/>
<organism evidence="6 7">
    <name type="scientific">Synaphobranchus kaupii</name>
    <name type="common">Kaup's arrowtooth eel</name>
    <dbReference type="NCBI Taxonomy" id="118154"/>
    <lineage>
        <taxon>Eukaryota</taxon>
        <taxon>Metazoa</taxon>
        <taxon>Chordata</taxon>
        <taxon>Craniata</taxon>
        <taxon>Vertebrata</taxon>
        <taxon>Euteleostomi</taxon>
        <taxon>Actinopterygii</taxon>
        <taxon>Neopterygii</taxon>
        <taxon>Teleostei</taxon>
        <taxon>Anguilliformes</taxon>
        <taxon>Synaphobranchidae</taxon>
        <taxon>Synaphobranchus</taxon>
    </lineage>
</organism>
<dbReference type="GO" id="GO:0030010">
    <property type="term" value="P:establishment of cell polarity"/>
    <property type="evidence" value="ECO:0007669"/>
    <property type="project" value="TreeGrafter"/>
</dbReference>
<name>A0A9Q1ED57_SYNKA</name>
<dbReference type="GO" id="GO:0005938">
    <property type="term" value="C:cell cortex"/>
    <property type="evidence" value="ECO:0007669"/>
    <property type="project" value="TreeGrafter"/>
</dbReference>
<dbReference type="GO" id="GO:0035091">
    <property type="term" value="F:phosphatidylinositol binding"/>
    <property type="evidence" value="ECO:0007669"/>
    <property type="project" value="TreeGrafter"/>
</dbReference>